<dbReference type="KEGG" id="slau:SLA_6688"/>
<accession>A0A160P7Y6</accession>
<proteinExistence type="predicted"/>
<keyword evidence="1" id="KW-0812">Transmembrane</keyword>
<feature type="transmembrane region" description="Helical" evidence="1">
    <location>
        <begin position="31"/>
        <end position="50"/>
    </location>
</feature>
<keyword evidence="1" id="KW-0472">Membrane</keyword>
<dbReference type="EMBL" id="AP017424">
    <property type="protein sequence ID" value="BAU87554.1"/>
    <property type="molecule type" value="Genomic_DNA"/>
</dbReference>
<evidence type="ECO:0000256" key="1">
    <source>
        <dbReference type="SAM" id="Phobius"/>
    </source>
</evidence>
<keyword evidence="1" id="KW-1133">Transmembrane helix</keyword>
<evidence type="ECO:0000313" key="3">
    <source>
        <dbReference type="Proteomes" id="UP000217676"/>
    </source>
</evidence>
<evidence type="ECO:0000313" key="2">
    <source>
        <dbReference type="EMBL" id="BAU87554.1"/>
    </source>
</evidence>
<sequence>MKPVLWLLLFVSTVAAVYVSTFAHYTGTMRVMAGVGTGVVFVGSALGLWLTGGKE</sequence>
<dbReference type="RefSeq" id="WP_359873186.1">
    <property type="nucleotide sequence ID" value="NZ_JBEYHT010000004.1"/>
</dbReference>
<organism evidence="2 3">
    <name type="scientific">Streptomyces laurentii</name>
    <dbReference type="NCBI Taxonomy" id="39478"/>
    <lineage>
        <taxon>Bacteria</taxon>
        <taxon>Bacillati</taxon>
        <taxon>Actinomycetota</taxon>
        <taxon>Actinomycetes</taxon>
        <taxon>Kitasatosporales</taxon>
        <taxon>Streptomycetaceae</taxon>
        <taxon>Streptomyces</taxon>
    </lineage>
</organism>
<keyword evidence="3" id="KW-1185">Reference proteome</keyword>
<dbReference type="Proteomes" id="UP000217676">
    <property type="component" value="Chromosome"/>
</dbReference>
<reference evidence="2 3" key="1">
    <citation type="journal article" date="2016" name="Genome Announc.">
        <title>Complete Genome Sequence of Thiostrepton-Producing Streptomyces laurentii ATCC 31255.</title>
        <authorList>
            <person name="Doi K."/>
            <person name="Fujino Y."/>
            <person name="Nagayoshi Y."/>
            <person name="Ohshima T."/>
            <person name="Ogata S."/>
        </authorList>
    </citation>
    <scope>NUCLEOTIDE SEQUENCE [LARGE SCALE GENOMIC DNA]</scope>
    <source>
        <strain evidence="2 3">ATCC 31255</strain>
    </source>
</reference>
<gene>
    <name evidence="2" type="ORF">SLA_6688</name>
</gene>
<name>A0A160P7Y6_STRLU</name>
<protein>
    <submittedName>
        <fullName evidence="2">Uncharacterized protein</fullName>
    </submittedName>
</protein>
<dbReference type="AlphaFoldDB" id="A0A160P7Y6"/>